<organism evidence="2 3">
    <name type="scientific">Ancylostoma caninum</name>
    <name type="common">Dog hookworm</name>
    <dbReference type="NCBI Taxonomy" id="29170"/>
    <lineage>
        <taxon>Eukaryota</taxon>
        <taxon>Metazoa</taxon>
        <taxon>Ecdysozoa</taxon>
        <taxon>Nematoda</taxon>
        <taxon>Chromadorea</taxon>
        <taxon>Rhabditida</taxon>
        <taxon>Rhabditina</taxon>
        <taxon>Rhabditomorpha</taxon>
        <taxon>Strongyloidea</taxon>
        <taxon>Ancylostomatidae</taxon>
        <taxon>Ancylostomatinae</taxon>
        <taxon>Ancylostoma</taxon>
    </lineage>
</organism>
<accession>A0A368H1M3</accession>
<protein>
    <submittedName>
        <fullName evidence="2">Uncharacterized protein</fullName>
    </submittedName>
</protein>
<evidence type="ECO:0000256" key="1">
    <source>
        <dbReference type="SAM" id="MobiDB-lite"/>
    </source>
</evidence>
<keyword evidence="3" id="KW-1185">Reference proteome</keyword>
<dbReference type="Proteomes" id="UP000252519">
    <property type="component" value="Unassembled WGS sequence"/>
</dbReference>
<gene>
    <name evidence="2" type="ORF">ANCCAN_03365</name>
</gene>
<feature type="region of interest" description="Disordered" evidence="1">
    <location>
        <begin position="1"/>
        <end position="35"/>
    </location>
</feature>
<proteinExistence type="predicted"/>
<reference evidence="2 3" key="1">
    <citation type="submission" date="2014-10" db="EMBL/GenBank/DDBJ databases">
        <title>Draft genome of the hookworm Ancylostoma caninum.</title>
        <authorList>
            <person name="Mitreva M."/>
        </authorList>
    </citation>
    <scope>NUCLEOTIDE SEQUENCE [LARGE SCALE GENOMIC DNA]</scope>
    <source>
        <strain evidence="2 3">Baltimore</strain>
    </source>
</reference>
<dbReference type="AlphaFoldDB" id="A0A368H1M3"/>
<dbReference type="OrthoDB" id="5874079at2759"/>
<sequence length="178" mass="20594">MMEVGADVAAAVDPRTDQLPTEEKKSRRSIRGRRSSIKLIPEGASPVMVVAPLSESVVADKDISPIVKLTNKRDRIIAYMNHLQAEKEDWENRLQRRQQLWERAKCIAERGLERKRVEHVPVDELARVDTGQKPRYVLNRIVRAFNKQNEDLHKQKEMNDLLARRAALEESIAKVYLY</sequence>
<name>A0A368H1M3_ANCCA</name>
<comment type="caution">
    <text evidence="2">The sequence shown here is derived from an EMBL/GenBank/DDBJ whole genome shotgun (WGS) entry which is preliminary data.</text>
</comment>
<dbReference type="EMBL" id="JOJR01000022">
    <property type="protein sequence ID" value="RCN50511.1"/>
    <property type="molecule type" value="Genomic_DNA"/>
</dbReference>
<evidence type="ECO:0000313" key="3">
    <source>
        <dbReference type="Proteomes" id="UP000252519"/>
    </source>
</evidence>
<evidence type="ECO:0000313" key="2">
    <source>
        <dbReference type="EMBL" id="RCN50511.1"/>
    </source>
</evidence>
<feature type="compositionally biased region" description="Basic residues" evidence="1">
    <location>
        <begin position="26"/>
        <end position="35"/>
    </location>
</feature>